<name>A0A1D7XL14_9CLOT</name>
<proteinExistence type="predicted"/>
<sequence>MNKSIFIKGLTDKETLSDKLLQNMSIDIVKDTITTTTSINDLFEISINSSIVDTSSILFQDMNLNIFNCEFKFNIIGIDAFNKGIFYNYTYNFILKYKSFNKISHCNLLLLDGYAYKTSDFSIDFNIVTALDFSIEHKINTKQIVNPNINNDVTDPRIKLLFDKEFI</sequence>
<keyword evidence="2" id="KW-1185">Reference proteome</keyword>
<dbReference type="AlphaFoldDB" id="A0A1D7XL14"/>
<evidence type="ECO:0000313" key="2">
    <source>
        <dbReference type="Proteomes" id="UP000094652"/>
    </source>
</evidence>
<accession>A0A1D7XL14</accession>
<dbReference type="STRING" id="394958.BGI42_09915"/>
<dbReference type="Proteomes" id="UP000094652">
    <property type="component" value="Chromosome"/>
</dbReference>
<dbReference type="EMBL" id="CP017253">
    <property type="protein sequence ID" value="AOR24026.1"/>
    <property type="molecule type" value="Genomic_DNA"/>
</dbReference>
<gene>
    <name evidence="1" type="ORF">BGI42_09915</name>
</gene>
<dbReference type="KEGG" id="ctae:BGI42_09915"/>
<evidence type="ECO:0000313" key="1">
    <source>
        <dbReference type="EMBL" id="AOR24026.1"/>
    </source>
</evidence>
<dbReference type="RefSeq" id="WP_069680165.1">
    <property type="nucleotide sequence ID" value="NZ_CP017253.2"/>
</dbReference>
<organism evidence="1 2">
    <name type="scientific">Clostridium taeniosporum</name>
    <dbReference type="NCBI Taxonomy" id="394958"/>
    <lineage>
        <taxon>Bacteria</taxon>
        <taxon>Bacillati</taxon>
        <taxon>Bacillota</taxon>
        <taxon>Clostridia</taxon>
        <taxon>Eubacteriales</taxon>
        <taxon>Clostridiaceae</taxon>
        <taxon>Clostridium</taxon>
    </lineage>
</organism>
<reference evidence="2" key="1">
    <citation type="submission" date="2016-09" db="EMBL/GenBank/DDBJ databases">
        <title>Genomics of Clostridium taeniosporum, an organism which forms endospores with ribbon-like appendages.</title>
        <authorList>
            <person name="Walker J.R."/>
        </authorList>
    </citation>
    <scope>NUCLEOTIDE SEQUENCE [LARGE SCALE GENOMIC DNA]</scope>
    <source>
        <strain evidence="2">1/k</strain>
    </source>
</reference>
<protein>
    <submittedName>
        <fullName evidence="1">Uncharacterized protein</fullName>
    </submittedName>
</protein>